<dbReference type="STRING" id="1095776.SAMN04515672_2824"/>
<sequence>MDDDGSPSTPGTPDSPDRCATCGTSLDPGSWHPTVGYTDSDGRYRIVRFCSNACHDEWRSARDAGDS</sequence>
<proteinExistence type="predicted"/>
<dbReference type="AlphaFoldDB" id="A0A1G9B532"/>
<evidence type="ECO:0000313" key="3">
    <source>
        <dbReference type="Proteomes" id="UP000198882"/>
    </source>
</evidence>
<dbReference type="OrthoDB" id="169264at2157"/>
<name>A0A1G9B532_9EURY</name>
<dbReference type="EMBL" id="FNFE01000004">
    <property type="protein sequence ID" value="SDK34593.1"/>
    <property type="molecule type" value="Genomic_DNA"/>
</dbReference>
<feature type="region of interest" description="Disordered" evidence="1">
    <location>
        <begin position="1"/>
        <end position="24"/>
    </location>
</feature>
<keyword evidence="3" id="KW-1185">Reference proteome</keyword>
<dbReference type="Proteomes" id="UP000198882">
    <property type="component" value="Unassembled WGS sequence"/>
</dbReference>
<feature type="compositionally biased region" description="Low complexity" evidence="1">
    <location>
        <begin position="1"/>
        <end position="14"/>
    </location>
</feature>
<reference evidence="3" key="1">
    <citation type="submission" date="2016-10" db="EMBL/GenBank/DDBJ databases">
        <authorList>
            <person name="Varghese N."/>
            <person name="Submissions S."/>
        </authorList>
    </citation>
    <scope>NUCLEOTIDE SEQUENCE [LARGE SCALE GENOMIC DNA]</scope>
    <source>
        <strain evidence="3">B4,CECT 8067,JCM 17497</strain>
    </source>
</reference>
<accession>A0A1G9B532</accession>
<dbReference type="Pfam" id="PF24461">
    <property type="entry name" value="DUF7576"/>
    <property type="match status" value="1"/>
</dbReference>
<dbReference type="RefSeq" id="WP_090307830.1">
    <property type="nucleotide sequence ID" value="NZ_FNFE01000004.1"/>
</dbReference>
<evidence type="ECO:0008006" key="4">
    <source>
        <dbReference type="Google" id="ProtNLM"/>
    </source>
</evidence>
<protein>
    <recommendedName>
        <fullName evidence="4">MYM-type Zinc finger with FCS sequence motif-containing protein</fullName>
    </recommendedName>
</protein>
<evidence type="ECO:0000256" key="1">
    <source>
        <dbReference type="SAM" id="MobiDB-lite"/>
    </source>
</evidence>
<evidence type="ECO:0000313" key="2">
    <source>
        <dbReference type="EMBL" id="SDK34593.1"/>
    </source>
</evidence>
<gene>
    <name evidence="2" type="ORF">SAMN04515672_2824</name>
</gene>
<organism evidence="2 3">
    <name type="scientific">Natronorubrum texcoconense</name>
    <dbReference type="NCBI Taxonomy" id="1095776"/>
    <lineage>
        <taxon>Archaea</taxon>
        <taxon>Methanobacteriati</taxon>
        <taxon>Methanobacteriota</taxon>
        <taxon>Stenosarchaea group</taxon>
        <taxon>Halobacteria</taxon>
        <taxon>Halobacteriales</taxon>
        <taxon>Natrialbaceae</taxon>
        <taxon>Natronorubrum</taxon>
    </lineage>
</organism>
<dbReference type="InterPro" id="IPR055998">
    <property type="entry name" value="DUF7576"/>
</dbReference>